<dbReference type="PANTHER" id="PTHR43547">
    <property type="entry name" value="TWO-COMPONENT HISTIDINE KINASE"/>
    <property type="match status" value="1"/>
</dbReference>
<dbReference type="InterPro" id="IPR003594">
    <property type="entry name" value="HATPase_dom"/>
</dbReference>
<dbReference type="Pfam" id="PF02518">
    <property type="entry name" value="HATPase_c"/>
    <property type="match status" value="1"/>
</dbReference>
<feature type="domain" description="Histidine kinase" evidence="5">
    <location>
        <begin position="149"/>
        <end position="361"/>
    </location>
</feature>
<dbReference type="AlphaFoldDB" id="A0A8J3CZP9"/>
<feature type="domain" description="Response regulatory" evidence="6">
    <location>
        <begin position="6"/>
        <end position="120"/>
    </location>
</feature>
<dbReference type="EMBL" id="BMYF01000015">
    <property type="protein sequence ID" value="GHB42530.1"/>
    <property type="molecule type" value="Genomic_DNA"/>
</dbReference>
<dbReference type="InterPro" id="IPR003661">
    <property type="entry name" value="HisK_dim/P_dom"/>
</dbReference>
<evidence type="ECO:0000256" key="4">
    <source>
        <dbReference type="PROSITE-ProRule" id="PRU00169"/>
    </source>
</evidence>
<evidence type="ECO:0000313" key="8">
    <source>
        <dbReference type="Proteomes" id="UP000642809"/>
    </source>
</evidence>
<dbReference type="SMART" id="SM00448">
    <property type="entry name" value="REC"/>
    <property type="match status" value="1"/>
</dbReference>
<dbReference type="PANTHER" id="PTHR43547:SF2">
    <property type="entry name" value="HYBRID SIGNAL TRANSDUCTION HISTIDINE KINASE C"/>
    <property type="match status" value="1"/>
</dbReference>
<dbReference type="InterPro" id="IPR011006">
    <property type="entry name" value="CheY-like_superfamily"/>
</dbReference>
<proteinExistence type="predicted"/>
<sequence>MKDKIKVLYIDDEANNLNSFRASLRKFFTITTATDAAQGLELVKNEEFQVVVADQRMPGMTGVEFFEQLTKINPDPIRILLTGYSDISSVIDAINKGEVYRFIDKPWNIDQIKNSISNAAEIYNTKKELRDKTNRLEKIQAEMNQFVYSLSHELRGPLMSISGVSKLAKMEFYDPQVLEYFEMIDSATVKLDDFIYKMLDFYRSTKMDSRPASIKFDEILYQQMESYKEKWDLNGFELLLSINQTEEFWSDDAKIRVILNNLFSNSYNFHKDLQNGPWIKIEVLVNNGIAEISVEDNGHGIEEKYQSEVFNLFQRASRKNVGSGLGLYMVKESVSQMGGSIKLISEASVGTKVTVKLPSMKMDQNNDLKTNMSN</sequence>
<name>A0A8J3CZP9_9BACT</name>
<dbReference type="PROSITE" id="PS50110">
    <property type="entry name" value="RESPONSE_REGULATORY"/>
    <property type="match status" value="1"/>
</dbReference>
<dbReference type="PRINTS" id="PR00344">
    <property type="entry name" value="BCTRLSENSOR"/>
</dbReference>
<dbReference type="CDD" id="cd17569">
    <property type="entry name" value="REC_HupR-like"/>
    <property type="match status" value="1"/>
</dbReference>
<keyword evidence="7" id="KW-0418">Kinase</keyword>
<dbReference type="SUPFAM" id="SSF47384">
    <property type="entry name" value="Homodimeric domain of signal transducing histidine kinase"/>
    <property type="match status" value="1"/>
</dbReference>
<accession>A0A8J3CZP9</accession>
<evidence type="ECO:0000256" key="2">
    <source>
        <dbReference type="ARBA" id="ARBA00012438"/>
    </source>
</evidence>
<dbReference type="RefSeq" id="WP_189582883.1">
    <property type="nucleotide sequence ID" value="NZ_BMYF01000015.1"/>
</dbReference>
<dbReference type="PROSITE" id="PS50109">
    <property type="entry name" value="HIS_KIN"/>
    <property type="match status" value="1"/>
</dbReference>
<dbReference type="EC" id="2.7.13.3" evidence="2"/>
<keyword evidence="8" id="KW-1185">Reference proteome</keyword>
<evidence type="ECO:0000256" key="3">
    <source>
        <dbReference type="ARBA" id="ARBA00022553"/>
    </source>
</evidence>
<organism evidence="7 8">
    <name type="scientific">Mongoliitalea lutea</name>
    <dbReference type="NCBI Taxonomy" id="849756"/>
    <lineage>
        <taxon>Bacteria</taxon>
        <taxon>Pseudomonadati</taxon>
        <taxon>Bacteroidota</taxon>
        <taxon>Cytophagia</taxon>
        <taxon>Cytophagales</taxon>
        <taxon>Cyclobacteriaceae</taxon>
        <taxon>Mongoliitalea</taxon>
    </lineage>
</organism>
<dbReference type="Proteomes" id="UP000642809">
    <property type="component" value="Unassembled WGS sequence"/>
</dbReference>
<evidence type="ECO:0000259" key="5">
    <source>
        <dbReference type="PROSITE" id="PS50109"/>
    </source>
</evidence>
<evidence type="ECO:0000256" key="1">
    <source>
        <dbReference type="ARBA" id="ARBA00000085"/>
    </source>
</evidence>
<dbReference type="SMART" id="SM00387">
    <property type="entry name" value="HATPase_c"/>
    <property type="match status" value="1"/>
</dbReference>
<dbReference type="SUPFAM" id="SSF52172">
    <property type="entry name" value="CheY-like"/>
    <property type="match status" value="1"/>
</dbReference>
<evidence type="ECO:0000259" key="6">
    <source>
        <dbReference type="PROSITE" id="PS50110"/>
    </source>
</evidence>
<dbReference type="InterPro" id="IPR005467">
    <property type="entry name" value="His_kinase_dom"/>
</dbReference>
<reference evidence="7" key="2">
    <citation type="submission" date="2020-09" db="EMBL/GenBank/DDBJ databases">
        <authorList>
            <person name="Sun Q."/>
            <person name="Kim S."/>
        </authorList>
    </citation>
    <scope>NUCLEOTIDE SEQUENCE</scope>
    <source>
        <strain evidence="7">KCTC 23224</strain>
    </source>
</reference>
<dbReference type="InterPro" id="IPR004358">
    <property type="entry name" value="Sig_transdc_His_kin-like_C"/>
</dbReference>
<dbReference type="Pfam" id="PF00512">
    <property type="entry name" value="HisKA"/>
    <property type="match status" value="1"/>
</dbReference>
<keyword evidence="3 4" id="KW-0597">Phosphoprotein</keyword>
<dbReference type="InterPro" id="IPR036890">
    <property type="entry name" value="HATPase_C_sf"/>
</dbReference>
<dbReference type="Gene3D" id="1.10.287.130">
    <property type="match status" value="1"/>
</dbReference>
<gene>
    <name evidence="7" type="ORF">GCM10008106_24400</name>
</gene>
<protein>
    <recommendedName>
        <fullName evidence="2">histidine kinase</fullName>
        <ecNumber evidence="2">2.7.13.3</ecNumber>
    </recommendedName>
</protein>
<dbReference type="Pfam" id="PF00072">
    <property type="entry name" value="Response_reg"/>
    <property type="match status" value="1"/>
</dbReference>
<evidence type="ECO:0000313" key="7">
    <source>
        <dbReference type="EMBL" id="GHB42530.1"/>
    </source>
</evidence>
<keyword evidence="7" id="KW-0808">Transferase</keyword>
<dbReference type="SMART" id="SM00388">
    <property type="entry name" value="HisKA"/>
    <property type="match status" value="1"/>
</dbReference>
<dbReference type="SUPFAM" id="SSF55874">
    <property type="entry name" value="ATPase domain of HSP90 chaperone/DNA topoisomerase II/histidine kinase"/>
    <property type="match status" value="1"/>
</dbReference>
<comment type="catalytic activity">
    <reaction evidence="1">
        <text>ATP + protein L-histidine = ADP + protein N-phospho-L-histidine.</text>
        <dbReference type="EC" id="2.7.13.3"/>
    </reaction>
</comment>
<dbReference type="CDD" id="cd00082">
    <property type="entry name" value="HisKA"/>
    <property type="match status" value="1"/>
</dbReference>
<dbReference type="InterPro" id="IPR036097">
    <property type="entry name" value="HisK_dim/P_sf"/>
</dbReference>
<reference evidence="7" key="1">
    <citation type="journal article" date="2014" name="Int. J. Syst. Evol. Microbiol.">
        <title>Complete genome sequence of Corynebacterium casei LMG S-19264T (=DSM 44701T), isolated from a smear-ripened cheese.</title>
        <authorList>
            <consortium name="US DOE Joint Genome Institute (JGI-PGF)"/>
            <person name="Walter F."/>
            <person name="Albersmeier A."/>
            <person name="Kalinowski J."/>
            <person name="Ruckert C."/>
        </authorList>
    </citation>
    <scope>NUCLEOTIDE SEQUENCE</scope>
    <source>
        <strain evidence="7">KCTC 23224</strain>
    </source>
</reference>
<dbReference type="Gene3D" id="3.30.565.10">
    <property type="entry name" value="Histidine kinase-like ATPase, C-terminal domain"/>
    <property type="match status" value="1"/>
</dbReference>
<comment type="caution">
    <text evidence="7">The sequence shown here is derived from an EMBL/GenBank/DDBJ whole genome shotgun (WGS) entry which is preliminary data.</text>
</comment>
<dbReference type="InterPro" id="IPR001789">
    <property type="entry name" value="Sig_transdc_resp-reg_receiver"/>
</dbReference>
<feature type="modified residue" description="4-aspartylphosphate" evidence="4">
    <location>
        <position position="54"/>
    </location>
</feature>
<dbReference type="Gene3D" id="3.40.50.2300">
    <property type="match status" value="1"/>
</dbReference>
<dbReference type="GO" id="GO:0000155">
    <property type="term" value="F:phosphorelay sensor kinase activity"/>
    <property type="evidence" value="ECO:0007669"/>
    <property type="project" value="InterPro"/>
</dbReference>